<dbReference type="PANTHER" id="PTHR42709">
    <property type="entry name" value="ALKALINE PHOSPHATASE LIKE PROTEIN"/>
    <property type="match status" value="1"/>
</dbReference>
<accession>A0ABT2FAB2</accession>
<evidence type="ECO:0000256" key="1">
    <source>
        <dbReference type="SAM" id="Phobius"/>
    </source>
</evidence>
<feature type="transmembrane region" description="Helical" evidence="1">
    <location>
        <begin position="12"/>
        <end position="31"/>
    </location>
</feature>
<organism evidence="2 3">
    <name type="scientific">Neisseria montereyensis</name>
    <dbReference type="NCBI Taxonomy" id="2973938"/>
    <lineage>
        <taxon>Bacteria</taxon>
        <taxon>Pseudomonadati</taxon>
        <taxon>Pseudomonadota</taxon>
        <taxon>Betaproteobacteria</taxon>
        <taxon>Neisseriales</taxon>
        <taxon>Neisseriaceae</taxon>
        <taxon>Neisseria</taxon>
    </lineage>
</organism>
<keyword evidence="1" id="KW-1133">Transmembrane helix</keyword>
<dbReference type="EMBL" id="JANUXW010000002">
    <property type="protein sequence ID" value="MCS4533139.1"/>
    <property type="molecule type" value="Genomic_DNA"/>
</dbReference>
<reference evidence="2" key="1">
    <citation type="submission" date="2022-08" db="EMBL/GenBank/DDBJ databases">
        <authorList>
            <person name="Volokhov D.V."/>
            <person name="Furtak V.A."/>
            <person name="Zagorodnyaya T.A."/>
        </authorList>
    </citation>
    <scope>NUCLEOTIDE SEQUENCE</scope>
    <source>
        <strain evidence="2">CSL10203-ORH2</strain>
    </source>
</reference>
<dbReference type="Proteomes" id="UP001166947">
    <property type="component" value="Unassembled WGS sequence"/>
</dbReference>
<name>A0ABT2FAB2_9NEIS</name>
<reference evidence="2" key="2">
    <citation type="journal article" date="2023" name="Curr. Microbiol.">
        <title>Neisseria montereyensis sp. nov., Isolated from Oropharynx of California Sea Lion (Zalophus californianus): Genomic, Phylogenetic, and Phenotypic Study.</title>
        <authorList>
            <person name="Volokhov D.V."/>
            <person name="Zagorodnyaya T.A."/>
            <person name="Furtak V.A."/>
            <person name="Nattanmai G."/>
            <person name="Randall L."/>
            <person name="Jose S."/>
            <person name="Gao Y."/>
            <person name="Gulland F.M."/>
            <person name="Eisenberg T."/>
            <person name="Delmonte P."/>
            <person name="Blom J."/>
            <person name="Mitchell K.K."/>
        </authorList>
    </citation>
    <scope>NUCLEOTIDE SEQUENCE</scope>
    <source>
        <strain evidence="2">CSL10203-ORH2</strain>
    </source>
</reference>
<evidence type="ECO:0000313" key="2">
    <source>
        <dbReference type="EMBL" id="MCS4533139.1"/>
    </source>
</evidence>
<keyword evidence="1" id="KW-0472">Membrane</keyword>
<comment type="caution">
    <text evidence="2">The sequence shown here is derived from an EMBL/GenBank/DDBJ whole genome shotgun (WGS) entry which is preliminary data.</text>
</comment>
<proteinExistence type="predicted"/>
<gene>
    <name evidence="2" type="ORF">NXS09_02345</name>
</gene>
<evidence type="ECO:0008006" key="4">
    <source>
        <dbReference type="Google" id="ProtNLM"/>
    </source>
</evidence>
<dbReference type="InterPro" id="IPR051311">
    <property type="entry name" value="DedA_domain"/>
</dbReference>
<feature type="transmembrane region" description="Helical" evidence="1">
    <location>
        <begin position="51"/>
        <end position="75"/>
    </location>
</feature>
<dbReference type="PANTHER" id="PTHR42709:SF4">
    <property type="entry name" value="INNER MEMBRANE PROTEIN YQAA"/>
    <property type="match status" value="1"/>
</dbReference>
<evidence type="ECO:0000313" key="3">
    <source>
        <dbReference type="Proteomes" id="UP001166947"/>
    </source>
</evidence>
<protein>
    <recommendedName>
        <fullName evidence="4">DedA family protein</fullName>
    </recommendedName>
</protein>
<keyword evidence="3" id="KW-1185">Reference proteome</keyword>
<keyword evidence="1" id="KW-0812">Transmembrane</keyword>
<sequence>MFKTILRKCRMHYLLWVFFNSLGSIFSYWMGRLLPAPQKISEKTSGMLNHYGIWALLLAWVPIIGDGLPITAGWLKLNAGKCMVMLSIGKMLRYTALLLGMEIFV</sequence>